<protein>
    <submittedName>
        <fullName evidence="4">Glycoside/pentoside/hexuronide:cation symporter, GPH family</fullName>
    </submittedName>
</protein>
<sequence length="642" mass="69784">MVSVYARGVQGLIQDPWLQPVAEGDAPEVSPRPATDLSVPASQPPNHPADSSALPDSSGSSQTNIREPIDANAGEPGPNERDPAASAELNQQSDDQKLSVGEKVGYGLGDTASNLYWKTFEFFLIYFYTDVFGLTAKSAGTLMLVTRIWDAINDPLVGYLADRTRTTWGRFRPYLVWMSVPFAITGMMTFYTPDMGPTGKLVYAYITYTLVMMAYTAINIPYGALMGVISSNSIERTSVSTYRFIAAFCGGIVVQYCTLGMVAYFGGSETTVVDGVTKEIVLNEQRGFFLTMCVFSVAAVLLFLITFATTKERVQPVADSKSTFRADIKFVLSSLKLHQVMLLGLALLACLATAFETQTLLPILGGYVVLSLVSVAVRAYALKRFADVSEGSTFEMDFNDLLSNRPWMVLFGFGLLQLSGLFVRGGAILYYFKYYCGDASIAPTFWVLGSFAAIAGMLLTKTMTRIFGKKLLMIGMNAGVALITAAFFFLEPDQITEMLALQVAASFIGGPVPVLLWAMYADTADYSEWRSGRRATGLVFAAATFSQKMGCAVGAAMTGFALSFYQYAQPIEGVEQLQSSTTLQGMRMMMSLIPAGFLLASAVCLMFYGISKPLSEQIERDLQARKFSDFTDASPDESGSPS</sequence>
<feature type="transmembrane region" description="Helical" evidence="3">
    <location>
        <begin position="471"/>
        <end position="490"/>
    </location>
</feature>
<feature type="transmembrane region" description="Helical" evidence="3">
    <location>
        <begin position="407"/>
        <end position="433"/>
    </location>
</feature>
<feature type="transmembrane region" description="Helical" evidence="3">
    <location>
        <begin position="496"/>
        <end position="518"/>
    </location>
</feature>
<dbReference type="Gene3D" id="1.20.1250.20">
    <property type="entry name" value="MFS general substrate transporter like domains"/>
    <property type="match status" value="2"/>
</dbReference>
<organism evidence="4 5">
    <name type="scientific">Neorhodopirellula lusitana</name>
    <dbReference type="NCBI Taxonomy" id="445327"/>
    <lineage>
        <taxon>Bacteria</taxon>
        <taxon>Pseudomonadati</taxon>
        <taxon>Planctomycetota</taxon>
        <taxon>Planctomycetia</taxon>
        <taxon>Pirellulales</taxon>
        <taxon>Pirellulaceae</taxon>
        <taxon>Neorhodopirellula</taxon>
    </lineage>
</organism>
<comment type="caution">
    <text evidence="4">The sequence shown here is derived from an EMBL/GenBank/DDBJ whole genome shotgun (WGS) entry which is preliminary data.</text>
</comment>
<dbReference type="PANTHER" id="PTHR11328">
    <property type="entry name" value="MAJOR FACILITATOR SUPERFAMILY DOMAIN-CONTAINING PROTEIN"/>
    <property type="match status" value="1"/>
</dbReference>
<comment type="similarity">
    <text evidence="1">Belongs to the sodium:galactoside symporter (TC 2.A.2) family.</text>
</comment>
<proteinExistence type="inferred from homology"/>
<evidence type="ECO:0000256" key="1">
    <source>
        <dbReference type="ARBA" id="ARBA00009617"/>
    </source>
</evidence>
<keyword evidence="3" id="KW-1133">Transmembrane helix</keyword>
<evidence type="ECO:0000256" key="3">
    <source>
        <dbReference type="SAM" id="Phobius"/>
    </source>
</evidence>
<feature type="transmembrane region" description="Helical" evidence="3">
    <location>
        <begin position="360"/>
        <end position="381"/>
    </location>
</feature>
<dbReference type="Proteomes" id="UP001158067">
    <property type="component" value="Unassembled WGS sequence"/>
</dbReference>
<feature type="transmembrane region" description="Helical" evidence="3">
    <location>
        <begin position="439"/>
        <end position="459"/>
    </location>
</feature>
<feature type="transmembrane region" description="Helical" evidence="3">
    <location>
        <begin position="241"/>
        <end position="267"/>
    </location>
</feature>
<dbReference type="PANTHER" id="PTHR11328:SF24">
    <property type="entry name" value="MAJOR FACILITATOR SUPERFAMILY (MFS) PROFILE DOMAIN-CONTAINING PROTEIN"/>
    <property type="match status" value="1"/>
</dbReference>
<feature type="transmembrane region" description="Helical" evidence="3">
    <location>
        <begin position="287"/>
        <end position="309"/>
    </location>
</feature>
<gene>
    <name evidence="4" type="ORF">SAMN06265222_11047</name>
</gene>
<dbReference type="Pfam" id="PF13347">
    <property type="entry name" value="MFS_2"/>
    <property type="match status" value="2"/>
</dbReference>
<dbReference type="InterPro" id="IPR036259">
    <property type="entry name" value="MFS_trans_sf"/>
</dbReference>
<feature type="transmembrane region" description="Helical" evidence="3">
    <location>
        <begin position="174"/>
        <end position="193"/>
    </location>
</feature>
<dbReference type="InterPro" id="IPR039672">
    <property type="entry name" value="MFS_2"/>
</dbReference>
<evidence type="ECO:0000256" key="2">
    <source>
        <dbReference type="SAM" id="MobiDB-lite"/>
    </source>
</evidence>
<keyword evidence="5" id="KW-1185">Reference proteome</keyword>
<dbReference type="CDD" id="cd17332">
    <property type="entry name" value="MFS_MelB_like"/>
    <property type="match status" value="1"/>
</dbReference>
<evidence type="ECO:0000313" key="4">
    <source>
        <dbReference type="EMBL" id="SMP66831.1"/>
    </source>
</evidence>
<feature type="region of interest" description="Disordered" evidence="2">
    <location>
        <begin position="16"/>
        <end position="96"/>
    </location>
</feature>
<feature type="transmembrane region" description="Helical" evidence="3">
    <location>
        <begin position="330"/>
        <end position="354"/>
    </location>
</feature>
<reference evidence="4 5" key="1">
    <citation type="submission" date="2017-05" db="EMBL/GenBank/DDBJ databases">
        <authorList>
            <person name="Varghese N."/>
            <person name="Submissions S."/>
        </authorList>
    </citation>
    <scope>NUCLEOTIDE SEQUENCE [LARGE SCALE GENOMIC DNA]</scope>
    <source>
        <strain evidence="4 5">DSM 25457</strain>
    </source>
</reference>
<feature type="transmembrane region" description="Helical" evidence="3">
    <location>
        <begin position="205"/>
        <end position="229"/>
    </location>
</feature>
<accession>A0ABY1QBQ9</accession>
<keyword evidence="3" id="KW-0812">Transmembrane</keyword>
<feature type="transmembrane region" description="Helical" evidence="3">
    <location>
        <begin position="538"/>
        <end position="568"/>
    </location>
</feature>
<dbReference type="EMBL" id="FXUG01000010">
    <property type="protein sequence ID" value="SMP66831.1"/>
    <property type="molecule type" value="Genomic_DNA"/>
</dbReference>
<keyword evidence="3" id="KW-0472">Membrane</keyword>
<evidence type="ECO:0000313" key="5">
    <source>
        <dbReference type="Proteomes" id="UP001158067"/>
    </source>
</evidence>
<feature type="transmembrane region" description="Helical" evidence="3">
    <location>
        <begin position="588"/>
        <end position="610"/>
    </location>
</feature>
<feature type="compositionally biased region" description="Low complexity" evidence="2">
    <location>
        <begin position="48"/>
        <end position="61"/>
    </location>
</feature>
<dbReference type="SUPFAM" id="SSF103473">
    <property type="entry name" value="MFS general substrate transporter"/>
    <property type="match status" value="1"/>
</dbReference>
<name>A0ABY1QBQ9_9BACT</name>